<feature type="domain" description="Glycosyltransferase 2-like" evidence="11">
    <location>
        <begin position="8"/>
        <end position="173"/>
    </location>
</feature>
<dbReference type="Proteomes" id="UP000199556">
    <property type="component" value="Unassembled WGS sequence"/>
</dbReference>
<comment type="subcellular location">
    <subcellularLocation>
        <location evidence="1">Cell membrane</location>
        <topology evidence="1">Multi-pass membrane protein</topology>
    </subcellularLocation>
</comment>
<proteinExistence type="inferred from homology"/>
<evidence type="ECO:0000259" key="11">
    <source>
        <dbReference type="Pfam" id="PF00535"/>
    </source>
</evidence>
<dbReference type="EMBL" id="FOUO01000024">
    <property type="protein sequence ID" value="SFM69094.1"/>
    <property type="molecule type" value="Genomic_DNA"/>
</dbReference>
<dbReference type="InterPro" id="IPR050256">
    <property type="entry name" value="Glycosyltransferase_2"/>
</dbReference>
<feature type="region of interest" description="Disordered" evidence="9">
    <location>
        <begin position="319"/>
        <end position="339"/>
    </location>
</feature>
<feature type="transmembrane region" description="Helical" evidence="10">
    <location>
        <begin position="235"/>
        <end position="256"/>
    </location>
</feature>
<dbReference type="Gene3D" id="3.90.550.10">
    <property type="entry name" value="Spore Coat Polysaccharide Biosynthesis Protein SpsA, Chain A"/>
    <property type="match status" value="1"/>
</dbReference>
<organism evidence="12 13">
    <name type="scientific">Ectothiorhodospira mobilis</name>
    <dbReference type="NCBI Taxonomy" id="195064"/>
    <lineage>
        <taxon>Bacteria</taxon>
        <taxon>Pseudomonadati</taxon>
        <taxon>Pseudomonadota</taxon>
        <taxon>Gammaproteobacteria</taxon>
        <taxon>Chromatiales</taxon>
        <taxon>Ectothiorhodospiraceae</taxon>
        <taxon>Ectothiorhodospira</taxon>
    </lineage>
</organism>
<dbReference type="SUPFAM" id="SSF53448">
    <property type="entry name" value="Nucleotide-diphospho-sugar transferases"/>
    <property type="match status" value="1"/>
</dbReference>
<evidence type="ECO:0000256" key="5">
    <source>
        <dbReference type="ARBA" id="ARBA00022692"/>
    </source>
</evidence>
<evidence type="ECO:0000256" key="2">
    <source>
        <dbReference type="ARBA" id="ARBA00022475"/>
    </source>
</evidence>
<dbReference type="STRING" id="195064.SAMN05421721_1243"/>
<dbReference type="CDD" id="cd04187">
    <property type="entry name" value="DPM1_like_bac"/>
    <property type="match status" value="1"/>
</dbReference>
<name>A0A1I4SXB3_ECTMO</name>
<evidence type="ECO:0000313" key="13">
    <source>
        <dbReference type="Proteomes" id="UP000199556"/>
    </source>
</evidence>
<evidence type="ECO:0000256" key="3">
    <source>
        <dbReference type="ARBA" id="ARBA00022676"/>
    </source>
</evidence>
<comment type="similarity">
    <text evidence="8">Belongs to the glycosyltransferase 2 family. GtrB subfamily.</text>
</comment>
<sequence>MRPSPIISLICPLYNEEDSLIPFFSRLIPVLRQLGEPCEIICIDDGSQDQTLNQLLQIQIQQEEMLTLVVHELTRNFGKEAALTAGLDMARGEAVIPIDVDLQDPPELIAEMVTLWRRGYDVVLARREDRSSDSWLKRNTAQWFYWMYNKIADIPLPENAGDFRLMDRRVVEAIKLMPERQRFMKGLFVWVGFRSTSIYYVRGTRSAGSSKFNGWRLWNFALEGITSHSTAPLRIWSYFGASIAALSFIYGNFIILRTLIYGVDLPGYASLLTVILFLGGIQLIGLGVLGEYLGRTYMETKQRPVYLLRKTYYHSLNQSDNKSDMSHELGQHGPASERN</sequence>
<reference evidence="12 13" key="1">
    <citation type="submission" date="2016-10" db="EMBL/GenBank/DDBJ databases">
        <authorList>
            <person name="de Groot N.N."/>
        </authorList>
    </citation>
    <scope>NUCLEOTIDE SEQUENCE [LARGE SCALE GENOMIC DNA]</scope>
    <source>
        <strain evidence="12 13">DSM 4180</strain>
    </source>
</reference>
<keyword evidence="6 10" id="KW-1133">Transmembrane helix</keyword>
<keyword evidence="2" id="KW-1003">Cell membrane</keyword>
<protein>
    <submittedName>
        <fullName evidence="12">Glycosyltransferase involved in cell wall bisynthesis</fullName>
    </submittedName>
</protein>
<dbReference type="InterPro" id="IPR029044">
    <property type="entry name" value="Nucleotide-diphossugar_trans"/>
</dbReference>
<gene>
    <name evidence="12" type="ORF">SAMN05421721_1243</name>
</gene>
<dbReference type="GO" id="GO:0016757">
    <property type="term" value="F:glycosyltransferase activity"/>
    <property type="evidence" value="ECO:0007669"/>
    <property type="project" value="UniProtKB-KW"/>
</dbReference>
<keyword evidence="7 10" id="KW-0472">Membrane</keyword>
<dbReference type="Pfam" id="PF00535">
    <property type="entry name" value="Glycos_transf_2"/>
    <property type="match status" value="1"/>
</dbReference>
<feature type="transmembrane region" description="Helical" evidence="10">
    <location>
        <begin position="268"/>
        <end position="293"/>
    </location>
</feature>
<keyword evidence="3" id="KW-0328">Glycosyltransferase</keyword>
<dbReference type="AlphaFoldDB" id="A0A1I4SXB3"/>
<evidence type="ECO:0000256" key="8">
    <source>
        <dbReference type="ARBA" id="ARBA00038152"/>
    </source>
</evidence>
<dbReference type="PANTHER" id="PTHR48090:SF1">
    <property type="entry name" value="PROPHAGE BACTOPRENOL GLUCOSYL TRANSFERASE HOMOLOG"/>
    <property type="match status" value="1"/>
</dbReference>
<evidence type="ECO:0000313" key="12">
    <source>
        <dbReference type="EMBL" id="SFM69094.1"/>
    </source>
</evidence>
<dbReference type="InterPro" id="IPR001173">
    <property type="entry name" value="Glyco_trans_2-like"/>
</dbReference>
<feature type="compositionally biased region" description="Basic and acidic residues" evidence="9">
    <location>
        <begin position="321"/>
        <end position="339"/>
    </location>
</feature>
<evidence type="ECO:0000256" key="7">
    <source>
        <dbReference type="ARBA" id="ARBA00023136"/>
    </source>
</evidence>
<dbReference type="OrthoDB" id="9811884at2"/>
<keyword evidence="13" id="KW-1185">Reference proteome</keyword>
<dbReference type="PANTHER" id="PTHR48090">
    <property type="entry name" value="UNDECAPRENYL-PHOSPHATE 4-DEOXY-4-FORMAMIDO-L-ARABINOSE TRANSFERASE-RELATED"/>
    <property type="match status" value="1"/>
</dbReference>
<keyword evidence="4 12" id="KW-0808">Transferase</keyword>
<dbReference type="FunFam" id="3.90.550.10:FF:000079">
    <property type="entry name" value="Probable glycosyl transferase"/>
    <property type="match status" value="1"/>
</dbReference>
<keyword evidence="5 10" id="KW-0812">Transmembrane</keyword>
<evidence type="ECO:0000256" key="1">
    <source>
        <dbReference type="ARBA" id="ARBA00004651"/>
    </source>
</evidence>
<evidence type="ECO:0000256" key="4">
    <source>
        <dbReference type="ARBA" id="ARBA00022679"/>
    </source>
</evidence>
<evidence type="ECO:0000256" key="10">
    <source>
        <dbReference type="SAM" id="Phobius"/>
    </source>
</evidence>
<evidence type="ECO:0000256" key="9">
    <source>
        <dbReference type="SAM" id="MobiDB-lite"/>
    </source>
</evidence>
<accession>A0A1I4SXB3</accession>
<evidence type="ECO:0000256" key="6">
    <source>
        <dbReference type="ARBA" id="ARBA00022989"/>
    </source>
</evidence>
<dbReference type="GO" id="GO:0005886">
    <property type="term" value="C:plasma membrane"/>
    <property type="evidence" value="ECO:0007669"/>
    <property type="project" value="UniProtKB-SubCell"/>
</dbReference>